<evidence type="ECO:0000256" key="1">
    <source>
        <dbReference type="SAM" id="Coils"/>
    </source>
</evidence>
<proteinExistence type="predicted"/>
<feature type="compositionally biased region" description="Basic and acidic residues" evidence="2">
    <location>
        <begin position="580"/>
        <end position="591"/>
    </location>
</feature>
<feature type="region of interest" description="Disordered" evidence="2">
    <location>
        <begin position="580"/>
        <end position="623"/>
    </location>
</feature>
<feature type="coiled-coil region" evidence="1">
    <location>
        <begin position="150"/>
        <end position="184"/>
    </location>
</feature>
<feature type="compositionally biased region" description="Acidic residues" evidence="2">
    <location>
        <begin position="208"/>
        <end position="222"/>
    </location>
</feature>
<organism evidence="3 4">
    <name type="scientific">Triplophysa rosa</name>
    <name type="common">Cave loach</name>
    <dbReference type="NCBI Taxonomy" id="992332"/>
    <lineage>
        <taxon>Eukaryota</taxon>
        <taxon>Metazoa</taxon>
        <taxon>Chordata</taxon>
        <taxon>Craniata</taxon>
        <taxon>Vertebrata</taxon>
        <taxon>Euteleostomi</taxon>
        <taxon>Actinopterygii</taxon>
        <taxon>Neopterygii</taxon>
        <taxon>Teleostei</taxon>
        <taxon>Ostariophysi</taxon>
        <taxon>Cypriniformes</taxon>
        <taxon>Nemacheilidae</taxon>
        <taxon>Triplophysa</taxon>
    </lineage>
</organism>
<keyword evidence="1" id="KW-0175">Coiled coil</keyword>
<keyword evidence="4" id="KW-1185">Reference proteome</keyword>
<sequence>MPVECCPVCFRMYVRLSQHLVVFHRVQNKDERKLLLSLVSGRVNVREGICPLPGCGKETTRLDRHIKVHTELSSGAQEDALRDIKRKKVLKELAVLRESNPTVPMVSILDLQADDDQLSELEDHVVPQDCEEEKEAERSLCNSPRCKKRGERFKAEIADLNKQVDTLTETVRDLTRRYRNLKNRSSGAPQAAGRIRQITKRLLSSLGPEDEDKDDAPVDPEENPLPQRRSPQPTTSQQAIARGESSAHQRNEERSLPHYPDHVSVLNDVLEKLREFQEGPDPSRKLKENISGKIYRVKNWVSSLRQSGVTETTIKHYVDNVSQFIDFIAETPPQTSRLSKNMMIGLRREMKGLRKSLKKGVAMHRTSVKASKEEKVLSKGLLLECRNKSKLGIPEALGKFYWKFYGLFSVFLSSVFGHRGGVFQNMTIQEVMEAKRSSTENAFLINIKTHKTSELYGPAQNILLEEKYEWVLRFLCLKDQLPGGLGAKFFFFVSTPNPCKNLNNYFQEAWKAMGLPGCPTFTDVRTSIASHVKFTHAPENRLKLCKFMCHDVRTADKFYVTNLTAKQAVEHRRLFEAALEGPERSPASKDIPKRRRQVASKDHPRKKRKLLESELSSGSTTPEYDQVTYQESGVSSVEDSQRSFVCDLFFIFNKLWRLQFNIFVVVFNGHQ</sequence>
<evidence type="ECO:0000313" key="4">
    <source>
        <dbReference type="Proteomes" id="UP001059041"/>
    </source>
</evidence>
<gene>
    <name evidence="3" type="ORF">IRJ41_015732</name>
</gene>
<protein>
    <submittedName>
        <fullName evidence="3">Uncharacterized protein</fullName>
    </submittedName>
</protein>
<evidence type="ECO:0000256" key="2">
    <source>
        <dbReference type="SAM" id="MobiDB-lite"/>
    </source>
</evidence>
<dbReference type="Proteomes" id="UP001059041">
    <property type="component" value="Linkage Group LG7"/>
</dbReference>
<dbReference type="EMBL" id="JAFHDT010000007">
    <property type="protein sequence ID" value="KAI7808129.1"/>
    <property type="molecule type" value="Genomic_DNA"/>
</dbReference>
<accession>A0A9W7WTP8</accession>
<feature type="compositionally biased region" description="Polar residues" evidence="2">
    <location>
        <begin position="229"/>
        <end position="239"/>
    </location>
</feature>
<feature type="compositionally biased region" description="Basic and acidic residues" evidence="2">
    <location>
        <begin position="245"/>
        <end position="261"/>
    </location>
</feature>
<feature type="region of interest" description="Disordered" evidence="2">
    <location>
        <begin position="204"/>
        <end position="261"/>
    </location>
</feature>
<evidence type="ECO:0000313" key="3">
    <source>
        <dbReference type="EMBL" id="KAI7808129.1"/>
    </source>
</evidence>
<feature type="compositionally biased region" description="Basic residues" evidence="2">
    <location>
        <begin position="592"/>
        <end position="609"/>
    </location>
</feature>
<reference evidence="3" key="1">
    <citation type="submission" date="2021-02" db="EMBL/GenBank/DDBJ databases">
        <title>Comparative genomics reveals that relaxation of natural selection precedes convergent phenotypic evolution of cavefish.</title>
        <authorList>
            <person name="Peng Z."/>
        </authorList>
    </citation>
    <scope>NUCLEOTIDE SEQUENCE</scope>
    <source>
        <tissue evidence="3">Muscle</tissue>
    </source>
</reference>
<name>A0A9W7WTP8_TRIRA</name>
<dbReference type="AlphaFoldDB" id="A0A9W7WTP8"/>
<comment type="caution">
    <text evidence="3">The sequence shown here is derived from an EMBL/GenBank/DDBJ whole genome shotgun (WGS) entry which is preliminary data.</text>
</comment>